<feature type="active site" evidence="10">
    <location>
        <position position="178"/>
    </location>
</feature>
<evidence type="ECO:0000256" key="8">
    <source>
        <dbReference type="ARBA" id="ARBA00047838"/>
    </source>
</evidence>
<evidence type="ECO:0000259" key="11">
    <source>
        <dbReference type="Pfam" id="PF00117"/>
    </source>
</evidence>
<feature type="active site" evidence="10">
    <location>
        <position position="180"/>
    </location>
</feature>
<name>A0AAP3UY29_9PROT</name>
<evidence type="ECO:0000256" key="5">
    <source>
        <dbReference type="ARBA" id="ARBA00022962"/>
    </source>
</evidence>
<dbReference type="InterPro" id="IPR017926">
    <property type="entry name" value="GATASE"/>
</dbReference>
<proteinExistence type="predicted"/>
<dbReference type="PANTHER" id="PTHR42701:SF1">
    <property type="entry name" value="IMIDAZOLE GLYCEROL PHOSPHATE SYNTHASE SUBUNIT HISH"/>
    <property type="match status" value="1"/>
</dbReference>
<keyword evidence="4" id="KW-0378">Hydrolase</keyword>
<keyword evidence="6" id="KW-0368">Histidine biosynthesis</keyword>
<evidence type="ECO:0000256" key="3">
    <source>
        <dbReference type="ARBA" id="ARBA00022605"/>
    </source>
</evidence>
<dbReference type="RefSeq" id="WP_327788099.1">
    <property type="nucleotide sequence ID" value="NZ_JARGEQ010000040.1"/>
</dbReference>
<protein>
    <submittedName>
        <fullName evidence="12">Imidazole glycerol phosphate synthase subunit HisH</fullName>
        <ecNumber evidence="12">4.3.2.10</ecNumber>
    </submittedName>
</protein>
<dbReference type="PROSITE" id="PS51273">
    <property type="entry name" value="GATASE_TYPE_1"/>
    <property type="match status" value="1"/>
</dbReference>
<dbReference type="NCBIfam" id="TIGR01855">
    <property type="entry name" value="IMP_synth_hisH"/>
    <property type="match status" value="1"/>
</dbReference>
<sequence length="197" mass="21088">MAEVLIVPTGTANIASVQAAFRRLGAEPVVSEDPDRVRKAGRVMLPGVGAFGSSLRRLLEHGLAAALRERIAADRPTMAICVGHQLLFAESEESPGVTGLGVVASVVGRFPAGVRVPQFGWNLVRPEEGCNLLEEGWAYFANSYRALEAPGWRVATAEHGGPFVAAMERGNVIGCQFHPELSGAYGQALLSRWLELR</sequence>
<dbReference type="AlphaFoldDB" id="A0AAP3UY29"/>
<organism evidence="12 13">
    <name type="scientific">Marinimicrococcus flavescens</name>
    <dbReference type="NCBI Taxonomy" id="3031815"/>
    <lineage>
        <taxon>Bacteria</taxon>
        <taxon>Pseudomonadati</taxon>
        <taxon>Pseudomonadota</taxon>
        <taxon>Alphaproteobacteria</taxon>
        <taxon>Geminicoccales</taxon>
        <taxon>Geminicoccaceae</taxon>
        <taxon>Marinimicrococcus</taxon>
    </lineage>
</organism>
<dbReference type="InterPro" id="IPR029062">
    <property type="entry name" value="Class_I_gatase-like"/>
</dbReference>
<dbReference type="GO" id="GO:0000107">
    <property type="term" value="F:imidazoleglycerol-phosphate synthase activity"/>
    <property type="evidence" value="ECO:0007669"/>
    <property type="project" value="TreeGrafter"/>
</dbReference>
<dbReference type="Gene3D" id="3.40.50.880">
    <property type="match status" value="1"/>
</dbReference>
<reference evidence="12 13" key="1">
    <citation type="submission" date="2023-03" db="EMBL/GenBank/DDBJ databases">
        <title>YIM 152171 draft genome.</title>
        <authorList>
            <person name="Yang Z."/>
        </authorList>
    </citation>
    <scope>NUCLEOTIDE SEQUENCE [LARGE SCALE GENOMIC DNA]</scope>
    <source>
        <strain evidence="12 13">YIM 152171</strain>
    </source>
</reference>
<dbReference type="Pfam" id="PF00117">
    <property type="entry name" value="GATase"/>
    <property type="match status" value="1"/>
</dbReference>
<dbReference type="GO" id="GO:0004359">
    <property type="term" value="F:glutaminase activity"/>
    <property type="evidence" value="ECO:0007669"/>
    <property type="project" value="UniProtKB-EC"/>
</dbReference>
<comment type="pathway">
    <text evidence="1">Amino-acid biosynthesis; L-histidine biosynthesis; L-histidine from 5-phospho-alpha-D-ribose 1-diphosphate: step 5/9.</text>
</comment>
<keyword evidence="13" id="KW-1185">Reference proteome</keyword>
<comment type="catalytic activity">
    <reaction evidence="9">
        <text>L-glutamine + H2O = L-glutamate + NH4(+)</text>
        <dbReference type="Rhea" id="RHEA:15889"/>
        <dbReference type="ChEBI" id="CHEBI:15377"/>
        <dbReference type="ChEBI" id="CHEBI:28938"/>
        <dbReference type="ChEBI" id="CHEBI:29985"/>
        <dbReference type="ChEBI" id="CHEBI:58359"/>
        <dbReference type="EC" id="3.5.1.2"/>
    </reaction>
</comment>
<evidence type="ECO:0000313" key="13">
    <source>
        <dbReference type="Proteomes" id="UP001301140"/>
    </source>
</evidence>
<dbReference type="PIRSF" id="PIRSF000495">
    <property type="entry name" value="Amidotransf_hisH"/>
    <property type="match status" value="1"/>
</dbReference>
<dbReference type="SUPFAM" id="SSF52317">
    <property type="entry name" value="Class I glutamine amidotransferase-like"/>
    <property type="match status" value="1"/>
</dbReference>
<evidence type="ECO:0000256" key="6">
    <source>
        <dbReference type="ARBA" id="ARBA00023102"/>
    </source>
</evidence>
<feature type="active site" description="Nucleophile" evidence="10">
    <location>
        <position position="81"/>
    </location>
</feature>
<gene>
    <name evidence="12" type="primary">hisH</name>
    <name evidence="12" type="ORF">PZ740_04695</name>
</gene>
<evidence type="ECO:0000256" key="9">
    <source>
        <dbReference type="ARBA" id="ARBA00049534"/>
    </source>
</evidence>
<dbReference type="EC" id="4.3.2.10" evidence="12"/>
<comment type="catalytic activity">
    <reaction evidence="8">
        <text>5-[(5-phospho-1-deoxy-D-ribulos-1-ylimino)methylamino]-1-(5-phospho-beta-D-ribosyl)imidazole-4-carboxamide + L-glutamine = D-erythro-1-(imidazol-4-yl)glycerol 3-phosphate + 5-amino-1-(5-phospho-beta-D-ribosyl)imidazole-4-carboxamide + L-glutamate + H(+)</text>
        <dbReference type="Rhea" id="RHEA:24793"/>
        <dbReference type="ChEBI" id="CHEBI:15378"/>
        <dbReference type="ChEBI" id="CHEBI:29985"/>
        <dbReference type="ChEBI" id="CHEBI:58278"/>
        <dbReference type="ChEBI" id="CHEBI:58359"/>
        <dbReference type="ChEBI" id="CHEBI:58475"/>
        <dbReference type="ChEBI" id="CHEBI:58525"/>
        <dbReference type="EC" id="4.3.2.10"/>
    </reaction>
</comment>
<dbReference type="CDD" id="cd01748">
    <property type="entry name" value="GATase1_IGP_Synthase"/>
    <property type="match status" value="1"/>
</dbReference>
<evidence type="ECO:0000256" key="4">
    <source>
        <dbReference type="ARBA" id="ARBA00022801"/>
    </source>
</evidence>
<dbReference type="InterPro" id="IPR010139">
    <property type="entry name" value="Imidazole-glycPsynth_HisH"/>
</dbReference>
<keyword evidence="7 12" id="KW-0456">Lyase</keyword>
<dbReference type="PANTHER" id="PTHR42701">
    <property type="entry name" value="IMIDAZOLE GLYCEROL PHOSPHATE SYNTHASE SUBUNIT HISH"/>
    <property type="match status" value="1"/>
</dbReference>
<evidence type="ECO:0000256" key="1">
    <source>
        <dbReference type="ARBA" id="ARBA00005091"/>
    </source>
</evidence>
<dbReference type="EMBL" id="JARGEQ010000040">
    <property type="protein sequence ID" value="MDF1585682.1"/>
    <property type="molecule type" value="Genomic_DNA"/>
</dbReference>
<dbReference type="GO" id="GO:0016829">
    <property type="term" value="F:lyase activity"/>
    <property type="evidence" value="ECO:0007669"/>
    <property type="project" value="UniProtKB-KW"/>
</dbReference>
<feature type="domain" description="Glutamine amidotransferase" evidence="11">
    <location>
        <begin position="38"/>
        <end position="188"/>
    </location>
</feature>
<evidence type="ECO:0000256" key="7">
    <source>
        <dbReference type="ARBA" id="ARBA00023239"/>
    </source>
</evidence>
<keyword evidence="3" id="KW-0028">Amino-acid biosynthesis</keyword>
<comment type="caution">
    <text evidence="12">The sequence shown here is derived from an EMBL/GenBank/DDBJ whole genome shotgun (WGS) entry which is preliminary data.</text>
</comment>
<comment type="subunit">
    <text evidence="2">Heterodimer of HisH and HisF.</text>
</comment>
<evidence type="ECO:0000256" key="2">
    <source>
        <dbReference type="ARBA" id="ARBA00011152"/>
    </source>
</evidence>
<dbReference type="Proteomes" id="UP001301140">
    <property type="component" value="Unassembled WGS sequence"/>
</dbReference>
<keyword evidence="5" id="KW-0315">Glutamine amidotransferase</keyword>
<evidence type="ECO:0000256" key="10">
    <source>
        <dbReference type="PIRSR" id="PIRSR000495-1"/>
    </source>
</evidence>
<dbReference type="GO" id="GO:0000105">
    <property type="term" value="P:L-histidine biosynthetic process"/>
    <property type="evidence" value="ECO:0007669"/>
    <property type="project" value="UniProtKB-KW"/>
</dbReference>
<accession>A0AAP3UY29</accession>
<evidence type="ECO:0000313" key="12">
    <source>
        <dbReference type="EMBL" id="MDF1585682.1"/>
    </source>
</evidence>